<dbReference type="InterPro" id="IPR035994">
    <property type="entry name" value="Nucleoside_phosphorylase_sf"/>
</dbReference>
<sequence>MRVGIIGPMIEEVTLLLKAITNQSETTLGGRQYISGNYKNHEVVLVKSGIGKICAAEAAAVLILNFKVDAVINTGCAGGIGEGMHIGDIVLSTKLAYHDFDLKLFGYKRGQVPEYEQYFVADPHLVETAQNAAASLKAAGNFEPNVRTGVVLSGDQFISDKAKCLDMKKDFPEAQVTEMEGAAVAQVCNDFKVPCLIIRSASDTAEGEAPELFEQFVQLAADNSAKLLLATIEQL</sequence>
<dbReference type="CDD" id="cd09008">
    <property type="entry name" value="MTAN"/>
    <property type="match status" value="1"/>
</dbReference>
<evidence type="ECO:0000259" key="6">
    <source>
        <dbReference type="Pfam" id="PF01048"/>
    </source>
</evidence>
<dbReference type="GO" id="GO:0009164">
    <property type="term" value="P:nucleoside catabolic process"/>
    <property type="evidence" value="ECO:0007669"/>
    <property type="project" value="InterPro"/>
</dbReference>
<keyword evidence="5" id="KW-0486">Methionine biosynthesis</keyword>
<dbReference type="GO" id="GO:0008782">
    <property type="term" value="F:adenosylhomocysteine nucleosidase activity"/>
    <property type="evidence" value="ECO:0007669"/>
    <property type="project" value="UniProtKB-EC"/>
</dbReference>
<reference evidence="7" key="2">
    <citation type="submission" date="2021-04" db="EMBL/GenBank/DDBJ databases">
        <authorList>
            <person name="Gilroy R."/>
        </authorList>
    </citation>
    <scope>NUCLEOTIDE SEQUENCE</scope>
    <source>
        <strain evidence="7">378</strain>
    </source>
</reference>
<dbReference type="AlphaFoldDB" id="A0A948TGW1"/>
<dbReference type="InterPro" id="IPR010049">
    <property type="entry name" value="MTA_SAH_Nsdase"/>
</dbReference>
<gene>
    <name evidence="7" type="ORF">H9847_08150</name>
</gene>
<dbReference type="InterPro" id="IPR000845">
    <property type="entry name" value="Nucleoside_phosphorylase_d"/>
</dbReference>
<evidence type="ECO:0000256" key="1">
    <source>
        <dbReference type="ARBA" id="ARBA00004945"/>
    </source>
</evidence>
<protein>
    <recommendedName>
        <fullName evidence="2">adenosylhomocysteine nucleosidase</fullName>
        <ecNumber evidence="2">3.2.2.9</ecNumber>
    </recommendedName>
</protein>
<dbReference type="PANTHER" id="PTHR46832:SF1">
    <property type="entry name" value="5'-METHYLTHIOADENOSINE_S-ADENOSYLHOMOCYSTEINE NUCLEOSIDASE"/>
    <property type="match status" value="1"/>
</dbReference>
<dbReference type="PANTHER" id="PTHR46832">
    <property type="entry name" value="5'-METHYLTHIOADENOSINE/S-ADENOSYLHOMOCYSTEINE NUCLEOSIDASE"/>
    <property type="match status" value="1"/>
</dbReference>
<dbReference type="EC" id="3.2.2.9" evidence="2"/>
<keyword evidence="7" id="KW-0326">Glycosidase</keyword>
<dbReference type="NCBIfam" id="TIGR01704">
    <property type="entry name" value="MTA_SAH-Nsdase"/>
    <property type="match status" value="1"/>
</dbReference>
<dbReference type="Pfam" id="PF01048">
    <property type="entry name" value="PNP_UDP_1"/>
    <property type="match status" value="1"/>
</dbReference>
<evidence type="ECO:0000256" key="2">
    <source>
        <dbReference type="ARBA" id="ARBA00011974"/>
    </source>
</evidence>
<keyword evidence="4 7" id="KW-0378">Hydrolase</keyword>
<dbReference type="EMBL" id="JAHLFE010000165">
    <property type="protein sequence ID" value="MBU3844815.1"/>
    <property type="molecule type" value="Genomic_DNA"/>
</dbReference>
<organism evidence="7 8">
    <name type="scientific">Candidatus Anaerobiospirillum pullicola</name>
    <dbReference type="NCBI Taxonomy" id="2838451"/>
    <lineage>
        <taxon>Bacteria</taxon>
        <taxon>Pseudomonadati</taxon>
        <taxon>Pseudomonadota</taxon>
        <taxon>Gammaproteobacteria</taxon>
        <taxon>Aeromonadales</taxon>
        <taxon>Succinivibrionaceae</taxon>
        <taxon>Anaerobiospirillum</taxon>
    </lineage>
</organism>
<dbReference type="GO" id="GO:0019509">
    <property type="term" value="P:L-methionine salvage from methylthioadenosine"/>
    <property type="evidence" value="ECO:0007669"/>
    <property type="project" value="InterPro"/>
</dbReference>
<feature type="domain" description="Nucleoside phosphorylase" evidence="6">
    <location>
        <begin position="2"/>
        <end position="233"/>
    </location>
</feature>
<dbReference type="Proteomes" id="UP000733611">
    <property type="component" value="Unassembled WGS sequence"/>
</dbReference>
<evidence type="ECO:0000313" key="7">
    <source>
        <dbReference type="EMBL" id="MBU3844815.1"/>
    </source>
</evidence>
<evidence type="ECO:0000313" key="8">
    <source>
        <dbReference type="Proteomes" id="UP000733611"/>
    </source>
</evidence>
<dbReference type="SUPFAM" id="SSF53167">
    <property type="entry name" value="Purine and uridine phosphorylases"/>
    <property type="match status" value="1"/>
</dbReference>
<dbReference type="Gene3D" id="3.40.50.1580">
    <property type="entry name" value="Nucleoside phosphorylase domain"/>
    <property type="match status" value="1"/>
</dbReference>
<dbReference type="GO" id="GO:0019284">
    <property type="term" value="P:L-methionine salvage from S-adenosylmethionine"/>
    <property type="evidence" value="ECO:0007669"/>
    <property type="project" value="TreeGrafter"/>
</dbReference>
<reference evidence="7" key="1">
    <citation type="journal article" date="2021" name="PeerJ">
        <title>Extensive microbial diversity within the chicken gut microbiome revealed by metagenomics and culture.</title>
        <authorList>
            <person name="Gilroy R."/>
            <person name="Ravi A."/>
            <person name="Getino M."/>
            <person name="Pursley I."/>
            <person name="Horton D.L."/>
            <person name="Alikhan N.F."/>
            <person name="Baker D."/>
            <person name="Gharbi K."/>
            <person name="Hall N."/>
            <person name="Watson M."/>
            <person name="Adriaenssens E.M."/>
            <person name="Foster-Nyarko E."/>
            <person name="Jarju S."/>
            <person name="Secka A."/>
            <person name="Antonio M."/>
            <person name="Oren A."/>
            <person name="Chaudhuri R.R."/>
            <person name="La Ragione R."/>
            <person name="Hildebrand F."/>
            <person name="Pallen M.J."/>
        </authorList>
    </citation>
    <scope>NUCLEOTIDE SEQUENCE</scope>
    <source>
        <strain evidence="7">378</strain>
    </source>
</reference>
<comment type="pathway">
    <text evidence="1">Amino-acid biosynthesis; L-methionine biosynthesis via salvage pathway; S-methyl-5-thio-alpha-D-ribose 1-phosphate from S-methyl-5'-thioadenosine (hydrolase route): step 1/2.</text>
</comment>
<dbReference type="GO" id="GO:0008930">
    <property type="term" value="F:methylthioadenosine nucleosidase activity"/>
    <property type="evidence" value="ECO:0007669"/>
    <property type="project" value="InterPro"/>
</dbReference>
<name>A0A948TGW1_9GAMM</name>
<accession>A0A948TGW1</accession>
<evidence type="ECO:0000256" key="4">
    <source>
        <dbReference type="ARBA" id="ARBA00022801"/>
    </source>
</evidence>
<evidence type="ECO:0000256" key="3">
    <source>
        <dbReference type="ARBA" id="ARBA00022605"/>
    </source>
</evidence>
<dbReference type="NCBIfam" id="NF004079">
    <property type="entry name" value="PRK05584.1"/>
    <property type="match status" value="1"/>
</dbReference>
<proteinExistence type="predicted"/>
<dbReference type="GO" id="GO:0005829">
    <property type="term" value="C:cytosol"/>
    <property type="evidence" value="ECO:0007669"/>
    <property type="project" value="TreeGrafter"/>
</dbReference>
<evidence type="ECO:0000256" key="5">
    <source>
        <dbReference type="ARBA" id="ARBA00023167"/>
    </source>
</evidence>
<comment type="caution">
    <text evidence="7">The sequence shown here is derived from an EMBL/GenBank/DDBJ whole genome shotgun (WGS) entry which is preliminary data.</text>
</comment>
<keyword evidence="3" id="KW-0028">Amino-acid biosynthesis</keyword>